<dbReference type="RefSeq" id="WP_072914117.1">
    <property type="nucleotide sequence ID" value="NZ_FRAR01000015.1"/>
</dbReference>
<evidence type="ECO:0000313" key="1">
    <source>
        <dbReference type="EMBL" id="SHK51709.1"/>
    </source>
</evidence>
<dbReference type="EMBL" id="FRAR01000015">
    <property type="protein sequence ID" value="SHK51709.1"/>
    <property type="molecule type" value="Genomic_DNA"/>
</dbReference>
<keyword evidence="2" id="KW-1185">Reference proteome</keyword>
<gene>
    <name evidence="1" type="ORF">SAMN02745123_02162</name>
</gene>
<dbReference type="SUPFAM" id="SSF158682">
    <property type="entry name" value="TerB-like"/>
    <property type="match status" value="1"/>
</dbReference>
<sequence>MELFKSLEDKITYVETLTALATANEKITESQKLVVYNIARNYNIPEEYVDRIWEKVRRKYSLAEILAPMLTQDSNIKLLLIQELIMIFIVSNKYLEHKSMLRELCQTLNIDIKLEDIKNHVLQALKEREQSLKH</sequence>
<reference evidence="2" key="1">
    <citation type="submission" date="2016-11" db="EMBL/GenBank/DDBJ databases">
        <authorList>
            <person name="Varghese N."/>
            <person name="Submissions S."/>
        </authorList>
    </citation>
    <scope>NUCLEOTIDE SEQUENCE [LARGE SCALE GENOMIC DNA]</scope>
    <source>
        <strain evidence="2">DSM 10349</strain>
    </source>
</reference>
<evidence type="ECO:0008006" key="3">
    <source>
        <dbReference type="Google" id="ProtNLM"/>
    </source>
</evidence>
<evidence type="ECO:0000313" key="2">
    <source>
        <dbReference type="Proteomes" id="UP000183997"/>
    </source>
</evidence>
<accession>A0A1M6T493</accession>
<dbReference type="InterPro" id="IPR029024">
    <property type="entry name" value="TerB-like"/>
</dbReference>
<dbReference type="AlphaFoldDB" id="A0A1M6T493"/>
<name>A0A1M6T493_9FIRM</name>
<dbReference type="Gene3D" id="1.10.3680.10">
    <property type="entry name" value="TerB-like"/>
    <property type="match status" value="1"/>
</dbReference>
<proteinExistence type="predicted"/>
<organism evidence="1 2">
    <name type="scientific">Desulforamulus aeronauticus DSM 10349</name>
    <dbReference type="NCBI Taxonomy" id="1121421"/>
    <lineage>
        <taxon>Bacteria</taxon>
        <taxon>Bacillati</taxon>
        <taxon>Bacillota</taxon>
        <taxon>Clostridia</taxon>
        <taxon>Eubacteriales</taxon>
        <taxon>Peptococcaceae</taxon>
        <taxon>Desulforamulus</taxon>
    </lineage>
</organism>
<dbReference type="Proteomes" id="UP000183997">
    <property type="component" value="Unassembled WGS sequence"/>
</dbReference>
<protein>
    <recommendedName>
        <fullName evidence="3">Tellurite resistance protein TerB</fullName>
    </recommendedName>
</protein>
<dbReference type="OrthoDB" id="1787070at2"/>
<dbReference type="STRING" id="1121421.SAMN02745123_02162"/>